<reference evidence="4 5" key="1">
    <citation type="journal article" date="2020" name="Front. Microbiol.">
        <title>Genetic Organization of the aprX-lipA2 Operon Affects the Proteolytic Potential of Pseudomonas Species in Milk.</title>
        <authorList>
            <person name="Maier C."/>
            <person name="Huptas C."/>
            <person name="von Neubeck M."/>
            <person name="Scherer S."/>
            <person name="Wenning M."/>
            <person name="Lucking G."/>
        </authorList>
    </citation>
    <scope>NUCLEOTIDE SEQUENCE [LARGE SCALE GENOMIC DNA]</scope>
    <source>
        <strain evidence="3 4">DSM 16272</strain>
        <strain evidence="2 5">WS 4671</strain>
    </source>
</reference>
<gene>
    <name evidence="3" type="ORF">HBO38_36465</name>
    <name evidence="2" type="ORF">HBO43_30165</name>
    <name evidence="1" type="ORF">YA0849_32255</name>
</gene>
<evidence type="ECO:0000313" key="6">
    <source>
        <dbReference type="Proteomes" id="UP000614123"/>
    </source>
</evidence>
<accession>A0A7Y0ZZB6</accession>
<evidence type="ECO:0000313" key="3">
    <source>
        <dbReference type="EMBL" id="NMY13800.1"/>
    </source>
</evidence>
<evidence type="ECO:0000313" key="4">
    <source>
        <dbReference type="Proteomes" id="UP000537729"/>
    </source>
</evidence>
<dbReference type="RefSeq" id="WP_090234743.1">
    <property type="nucleotide sequence ID" value="NZ_CBDFBJ010000114.1"/>
</dbReference>
<dbReference type="AlphaFoldDB" id="A0A7Y0ZZB6"/>
<dbReference type="Proteomes" id="UP000552560">
    <property type="component" value="Unassembled WGS sequence"/>
</dbReference>
<name>A0A7Y0ZZB6_PSEVE</name>
<dbReference type="EMBL" id="JAAQWE010000048">
    <property type="protein sequence ID" value="NMY00845.1"/>
    <property type="molecule type" value="Genomic_DNA"/>
</dbReference>
<evidence type="ECO:0000313" key="5">
    <source>
        <dbReference type="Proteomes" id="UP000552560"/>
    </source>
</evidence>
<dbReference type="InterPro" id="IPR022541">
    <property type="entry name" value="YhfG"/>
</dbReference>
<dbReference type="OrthoDB" id="6079489at2"/>
<keyword evidence="6" id="KW-1185">Reference proteome</keyword>
<dbReference type="EMBL" id="JAAQWG010000132">
    <property type="protein sequence ID" value="NMY13800.1"/>
    <property type="molecule type" value="Genomic_DNA"/>
</dbReference>
<dbReference type="Pfam" id="PF10832">
    <property type="entry name" value="YhfG"/>
    <property type="match status" value="1"/>
</dbReference>
<proteinExistence type="predicted"/>
<reference evidence="1 6" key="2">
    <citation type="submission" date="2020-12" db="EMBL/GenBank/DDBJ databases">
        <title>Comparative genomic insights into the epidemiology and virulence of plant pathogenic Pseudomonads from Turkey.</title>
        <authorList>
            <person name="Dillon M."/>
            <person name="Ruiz-Bedoya T."/>
            <person name="Bendalovic-Torma C."/>
            <person name="Guttman K.M."/>
            <person name="Kwak H."/>
            <person name="Middleton M.A."/>
            <person name="Wang P.W."/>
            <person name="Horuz S."/>
            <person name="Aysan Y."/>
            <person name="Guttman D.S."/>
        </authorList>
    </citation>
    <scope>NUCLEOTIDE SEQUENCE [LARGE SCALE GENOMIC DNA]</scope>
    <source>
        <strain evidence="1 6">S4_EA_3a</strain>
    </source>
</reference>
<sequence>MEKLSFQAKKAYFAKHRKSNFAASLRLEGFTTSPNDDHKLPTREAALMAVRQIKA</sequence>
<dbReference type="Proteomes" id="UP000537729">
    <property type="component" value="Unassembled WGS sequence"/>
</dbReference>
<comment type="caution">
    <text evidence="2">The sequence shown here is derived from an EMBL/GenBank/DDBJ whole genome shotgun (WGS) entry which is preliminary data.</text>
</comment>
<dbReference type="Proteomes" id="UP000614123">
    <property type="component" value="Unassembled WGS sequence"/>
</dbReference>
<evidence type="ECO:0000313" key="2">
    <source>
        <dbReference type="EMBL" id="NMY00845.1"/>
    </source>
</evidence>
<protein>
    <submittedName>
        <fullName evidence="2">DUF2559 family protein</fullName>
    </submittedName>
</protein>
<evidence type="ECO:0000313" key="1">
    <source>
        <dbReference type="EMBL" id="MBI6653618.1"/>
    </source>
</evidence>
<organism evidence="2 5">
    <name type="scientific">Pseudomonas veronii</name>
    <dbReference type="NCBI Taxonomy" id="76761"/>
    <lineage>
        <taxon>Bacteria</taxon>
        <taxon>Pseudomonadati</taxon>
        <taxon>Pseudomonadota</taxon>
        <taxon>Gammaproteobacteria</taxon>
        <taxon>Pseudomonadales</taxon>
        <taxon>Pseudomonadaceae</taxon>
        <taxon>Pseudomonas</taxon>
    </lineage>
</organism>
<dbReference type="EMBL" id="JAEILD010000240">
    <property type="protein sequence ID" value="MBI6653618.1"/>
    <property type="molecule type" value="Genomic_DNA"/>
</dbReference>